<evidence type="ECO:0000313" key="2">
    <source>
        <dbReference type="EMBL" id="RDU60684.1"/>
    </source>
</evidence>
<dbReference type="SUPFAM" id="SSF53448">
    <property type="entry name" value="Nucleotide-diphospho-sugar transferases"/>
    <property type="match status" value="1"/>
</dbReference>
<dbReference type="AlphaFoldDB" id="A0A3D8I7G8"/>
<organism evidence="2 3">
    <name type="scientific">Helicobacter marmotae</name>
    <dbReference type="NCBI Taxonomy" id="152490"/>
    <lineage>
        <taxon>Bacteria</taxon>
        <taxon>Pseudomonadati</taxon>
        <taxon>Campylobacterota</taxon>
        <taxon>Epsilonproteobacteria</taxon>
        <taxon>Campylobacterales</taxon>
        <taxon>Helicobacteraceae</taxon>
        <taxon>Helicobacter</taxon>
    </lineage>
</organism>
<sequence length="317" mass="36537">MRSLSMIATNEADISIIVPSYNRASFITQCLDSILAQKCSYSYCVIIADDCSSDGSLEIIKAYMKAHSNIYLLPSKTNQKLYKNILRAYEMIKSNYFCVLDPDDYWLSTDKLQKALDFLEQHRSYSIYTGNTQILKQDGALALYIKGEARSCSFSDFLAQRAFMGHTSSAVYRNVVFKNGVPKKMRTLESESCEVSYRGDSFRNLLALHEGESYFSAEVDSVYRITSNGIFQSLSTQRQRLLNAMFYKDMYLYFEARYVELLYFAYRNYRLLTSVPLHEVLENEHIDMAYLEELRKLGKFFISSPPPPSKKCTHSHA</sequence>
<proteinExistence type="predicted"/>
<dbReference type="Proteomes" id="UP000256599">
    <property type="component" value="Unassembled WGS sequence"/>
</dbReference>
<reference evidence="2 3" key="1">
    <citation type="submission" date="2018-04" db="EMBL/GenBank/DDBJ databases">
        <title>Novel Campyloabacter and Helicobacter Species and Strains.</title>
        <authorList>
            <person name="Mannion A.J."/>
            <person name="Shen Z."/>
            <person name="Fox J.G."/>
        </authorList>
    </citation>
    <scope>NUCLEOTIDE SEQUENCE [LARGE SCALE GENOMIC DNA]</scope>
    <source>
        <strain evidence="2 3">MIT 98-6070</strain>
    </source>
</reference>
<dbReference type="CDD" id="cd00761">
    <property type="entry name" value="Glyco_tranf_GTA_type"/>
    <property type="match status" value="1"/>
</dbReference>
<dbReference type="GO" id="GO:0016758">
    <property type="term" value="F:hexosyltransferase activity"/>
    <property type="evidence" value="ECO:0007669"/>
    <property type="project" value="UniProtKB-ARBA"/>
</dbReference>
<dbReference type="InterPro" id="IPR001173">
    <property type="entry name" value="Glyco_trans_2-like"/>
</dbReference>
<protein>
    <submittedName>
        <fullName evidence="2">Glycosyltransferase family 2 protein</fullName>
    </submittedName>
</protein>
<evidence type="ECO:0000313" key="3">
    <source>
        <dbReference type="Proteomes" id="UP000256599"/>
    </source>
</evidence>
<gene>
    <name evidence="2" type="ORF">CQA63_01525</name>
</gene>
<dbReference type="PANTHER" id="PTHR22916">
    <property type="entry name" value="GLYCOSYLTRANSFERASE"/>
    <property type="match status" value="1"/>
</dbReference>
<accession>A0A3D8I7G8</accession>
<feature type="domain" description="Glycosyltransferase 2-like" evidence="1">
    <location>
        <begin position="15"/>
        <end position="130"/>
    </location>
</feature>
<dbReference type="Pfam" id="PF00535">
    <property type="entry name" value="Glycos_transf_2"/>
    <property type="match status" value="1"/>
</dbReference>
<dbReference type="InterPro" id="IPR029044">
    <property type="entry name" value="Nucleotide-diphossugar_trans"/>
</dbReference>
<dbReference type="PANTHER" id="PTHR22916:SF3">
    <property type="entry name" value="UDP-GLCNAC:BETAGAL BETA-1,3-N-ACETYLGLUCOSAMINYLTRANSFERASE-LIKE PROTEIN 1"/>
    <property type="match status" value="1"/>
</dbReference>
<keyword evidence="2" id="KW-0808">Transferase</keyword>
<name>A0A3D8I7G8_9HELI</name>
<comment type="caution">
    <text evidence="2">The sequence shown here is derived from an EMBL/GenBank/DDBJ whole genome shotgun (WGS) entry which is preliminary data.</text>
</comment>
<keyword evidence="3" id="KW-1185">Reference proteome</keyword>
<evidence type="ECO:0000259" key="1">
    <source>
        <dbReference type="Pfam" id="PF00535"/>
    </source>
</evidence>
<dbReference type="EMBL" id="NXLR01000002">
    <property type="protein sequence ID" value="RDU60684.1"/>
    <property type="molecule type" value="Genomic_DNA"/>
</dbReference>
<dbReference type="Gene3D" id="3.90.550.10">
    <property type="entry name" value="Spore Coat Polysaccharide Biosynthesis Protein SpsA, Chain A"/>
    <property type="match status" value="1"/>
</dbReference>